<dbReference type="SUPFAM" id="SSF52540">
    <property type="entry name" value="P-loop containing nucleoside triphosphate hydrolases"/>
    <property type="match status" value="1"/>
</dbReference>
<dbReference type="Gene3D" id="3.40.50.300">
    <property type="entry name" value="P-loop containing nucleotide triphosphate hydrolases"/>
    <property type="match status" value="4"/>
</dbReference>
<evidence type="ECO:0000256" key="7">
    <source>
        <dbReference type="ARBA" id="ARBA00034808"/>
    </source>
</evidence>
<organism evidence="12">
    <name type="scientific">uncultured Poseidoniia archaeon</name>
    <dbReference type="NCBI Taxonomy" id="1697135"/>
    <lineage>
        <taxon>Archaea</taxon>
        <taxon>Methanobacteriati</taxon>
        <taxon>Thermoplasmatota</taxon>
        <taxon>Candidatus Poseidoniia</taxon>
        <taxon>environmental samples</taxon>
    </lineage>
</organism>
<evidence type="ECO:0000259" key="10">
    <source>
        <dbReference type="PROSITE" id="PS51198"/>
    </source>
</evidence>
<evidence type="ECO:0000256" key="8">
    <source>
        <dbReference type="ARBA" id="ARBA00048988"/>
    </source>
</evidence>
<evidence type="ECO:0000256" key="6">
    <source>
        <dbReference type="ARBA" id="ARBA00034617"/>
    </source>
</evidence>
<proteinExistence type="predicted"/>
<dbReference type="InterPro" id="IPR014017">
    <property type="entry name" value="DNA_helicase_UvrD-like_C"/>
</dbReference>
<evidence type="ECO:0000256" key="1">
    <source>
        <dbReference type="ARBA" id="ARBA00022741"/>
    </source>
</evidence>
<sequence>MRLNRAQLLALNLDSHIVVDAGAGTGKTSTIIDRVIEHYLSENQRATRILPKPERPIELSGGMIVSTKSDTQNLRDWGGLLPGEVVLLTFTNKAADEMKDRLRKRLVNLSPGPLSDDGNIRTDPRVRYEGFNEQLLTLLDDAPIGTIDSFFNQLISPYRGILGDSLTQDNISDSGRILLAESALNILWRLSSHPSRLSEAIDAGIPNTRSFGARDVLESRDRIQRHYASRRRAINVIRNISKRSIFINEAIKDLSDSEGKIVPDKLSGRILESLNSDELDYFIQETQSKIFAFCDLVKQYPNDLGTGWSSESRIACLDHLSSTPPKENNWDKLVWLSDVYQCVASRKSLFNNSSSKKPSIFPRGNLPPNSENWERGINNLGSKSKLFKPITEEFKELWFSEIGDIMLHFIRLMILMNKENPPNTARNWRSAIDTLPLSLPESPPVGNPDNKFGFSLEHEARNLDDLRIVMDGFNGILQKLKEINEVHDFDDIQKQAGDLLLANCPRICETFYPESVIDALNNASDEYWRDDHINSALSILENLEKNIDTVGESIINVKESKIDLLRRFDLLKRIRRRFRAFIIDEAQDNSPLQWKLLSRLWGERHFEENEVSVPDTPWQPTICYVGDIKQSIYAFRQAEVTGFLEYSKILRHINSHELSSIPELTEPGRELRNSDFSRDPRNSHEITIASARKHYEDGGQDLLGWIPFNHYDGLDLGSQEETDKRKEGLISLKINYRTDGGLLEVMNEWWEDIFHTRHRRVSNGEFYANPQKLFASELKAKIDGGIEWICPLNSDLTTDPSLNLDEYLDAFDSGESLERQGMMIARRIKYLIEGKPVRVLSPNGNWDIQPTCDKVPPSEIMVLLPSRRNIRDIIIRYLNDFDIPSQADREGGLLERPAVHTLNGLLQFVSRPKNLHNATWVARSCLIGFNDKQTQEFIGQAGKNENLLLRLKDLAINSRQKELVSRWIDLSEKGSISELLEDTLDFSDLLLTYSDNASLQDAEQFIGLVSSLSSELGGDSIVIADRIRQLTENESSTMEAITIPPRDAVRIMTIHGSKGLQASVVFLVDIFSKRQTNLTIDSRSRTMVSPELFAANPIPWTDEQEIKSATWMHTKWLYESRKDAEARRLLYVGATRAKNRLIIVGSPKGTEWIENDDLKGLKVPWSYTKPLPQLGQIWLESLRQGSFRRGEEKSIWTNEDEYKTEQLKINTDRYLDPFVMAHESFVGSDLLPGMVVIHEEECFNVEDKQFKNKILTPSQRISSKDNMAKYSQKESIIQTLIARKDSNYRVKTAPHRLSVLSECSRRHWLETRGGLRSNPIMPLSEESNLPNPKENLDMALLGLVVHRIVEIGIGNPGLISSSSPSLPNSWIKNHPNDITNPEIHKKIFNELIPNDSTSSNMSNIVSEMTTRLSNSRLGRLVSGEIIQGEKVEGLRTELPFHISFNVPINGLTRSRWTPNGPEDISIIDEVLVQMDGLIDLVLCTDSEEGPSIRPIDLKTEEASKLSTGNLDGLLESLGDESYAPSCDAELSMLHHHRMQLALYYRALEKIEQMKTRPRKVLRPAIWVGVTGRLVEYPEDLFLEAQTELEEILCKVASIELNSDDTLSNHPPLPLEFSKPCDSCPFSKGSIPICGPEKQEL</sequence>
<dbReference type="EC" id="5.6.2.4" evidence="7"/>
<keyword evidence="2 9" id="KW-0378">Hydrolase</keyword>
<keyword evidence="5" id="KW-0413">Isomerase</keyword>
<reference evidence="12" key="1">
    <citation type="submission" date="2014-11" db="EMBL/GenBank/DDBJ databases">
        <authorList>
            <person name="Zhu J."/>
            <person name="Qi W."/>
            <person name="Song R."/>
        </authorList>
    </citation>
    <scope>NUCLEOTIDE SEQUENCE</scope>
</reference>
<dbReference type="GO" id="GO:0005524">
    <property type="term" value="F:ATP binding"/>
    <property type="evidence" value="ECO:0007669"/>
    <property type="project" value="UniProtKB-UniRule"/>
</dbReference>
<comment type="catalytic activity">
    <reaction evidence="6">
        <text>Couples ATP hydrolysis with the unwinding of duplex DNA by translocating in the 3'-5' direction.</text>
        <dbReference type="EC" id="5.6.2.4"/>
    </reaction>
</comment>
<keyword evidence="3 9" id="KW-0347">Helicase</keyword>
<protein>
    <recommendedName>
        <fullName evidence="7">DNA 3'-5' helicase</fullName>
        <ecNumber evidence="7">5.6.2.4</ecNumber>
    </recommendedName>
</protein>
<dbReference type="PANTHER" id="PTHR11070:SF2">
    <property type="entry name" value="ATP-DEPENDENT DNA HELICASE SRS2"/>
    <property type="match status" value="1"/>
</dbReference>
<dbReference type="EMBL" id="KP211811">
    <property type="protein sequence ID" value="ANV79031.1"/>
    <property type="molecule type" value="Genomic_DNA"/>
</dbReference>
<dbReference type="InterPro" id="IPR014016">
    <property type="entry name" value="UvrD-like_ATP-bd"/>
</dbReference>
<accession>A0A1B1T9R7</accession>
<dbReference type="PROSITE" id="PS51217">
    <property type="entry name" value="UVRD_HELICASE_CTER"/>
    <property type="match status" value="1"/>
</dbReference>
<dbReference type="GO" id="GO:0043138">
    <property type="term" value="F:3'-5' DNA helicase activity"/>
    <property type="evidence" value="ECO:0007669"/>
    <property type="project" value="UniProtKB-EC"/>
</dbReference>
<dbReference type="InterPro" id="IPR027417">
    <property type="entry name" value="P-loop_NTPase"/>
</dbReference>
<evidence type="ECO:0000259" key="11">
    <source>
        <dbReference type="PROSITE" id="PS51217"/>
    </source>
</evidence>
<keyword evidence="1 9" id="KW-0547">Nucleotide-binding</keyword>
<dbReference type="PROSITE" id="PS51198">
    <property type="entry name" value="UVRD_HELICASE_ATP_BIND"/>
    <property type="match status" value="1"/>
</dbReference>
<feature type="domain" description="UvrD-like helicase ATP-binding" evidence="10">
    <location>
        <begin position="1"/>
        <end position="671"/>
    </location>
</feature>
<dbReference type="InterPro" id="IPR000212">
    <property type="entry name" value="DNA_helicase_UvrD/REP"/>
</dbReference>
<reference evidence="12" key="2">
    <citation type="journal article" date="2015" name="ISME J.">
        <title>A new class of marine Euryarchaeota group II from the Mediterranean deep chlorophyll maximum.</title>
        <authorList>
            <person name="Martin-Cuadrado A.B."/>
            <person name="Garcia-Heredia I."/>
            <person name="Molto A.G."/>
            <person name="Lopez-Ubeda R."/>
            <person name="Kimes N."/>
            <person name="Lopez-Garcia P."/>
            <person name="Moreira D."/>
            <person name="Rodriguez-Valera F."/>
        </authorList>
    </citation>
    <scope>NUCLEOTIDE SEQUENCE</scope>
</reference>
<dbReference type="GO" id="GO:0016787">
    <property type="term" value="F:hydrolase activity"/>
    <property type="evidence" value="ECO:0007669"/>
    <property type="project" value="UniProtKB-UniRule"/>
</dbReference>
<evidence type="ECO:0000256" key="9">
    <source>
        <dbReference type="PROSITE-ProRule" id="PRU00560"/>
    </source>
</evidence>
<comment type="catalytic activity">
    <reaction evidence="8">
        <text>ATP + H2O = ADP + phosphate + H(+)</text>
        <dbReference type="Rhea" id="RHEA:13065"/>
        <dbReference type="ChEBI" id="CHEBI:15377"/>
        <dbReference type="ChEBI" id="CHEBI:15378"/>
        <dbReference type="ChEBI" id="CHEBI:30616"/>
        <dbReference type="ChEBI" id="CHEBI:43474"/>
        <dbReference type="ChEBI" id="CHEBI:456216"/>
        <dbReference type="EC" id="5.6.2.4"/>
    </reaction>
</comment>
<dbReference type="Pfam" id="PF13361">
    <property type="entry name" value="UvrD_C"/>
    <property type="match status" value="1"/>
</dbReference>
<keyword evidence="4 9" id="KW-0067">ATP-binding</keyword>
<evidence type="ECO:0000256" key="5">
    <source>
        <dbReference type="ARBA" id="ARBA00023235"/>
    </source>
</evidence>
<dbReference type="Pfam" id="PF00580">
    <property type="entry name" value="UvrD-helicase"/>
    <property type="match status" value="3"/>
</dbReference>
<feature type="binding site" evidence="9">
    <location>
        <begin position="21"/>
        <end position="28"/>
    </location>
    <ligand>
        <name>ATP</name>
        <dbReference type="ChEBI" id="CHEBI:30616"/>
    </ligand>
</feature>
<name>A0A1B1T9R7_9ARCH</name>
<evidence type="ECO:0000313" key="12">
    <source>
        <dbReference type="EMBL" id="ANV79031.1"/>
    </source>
</evidence>
<evidence type="ECO:0000256" key="3">
    <source>
        <dbReference type="ARBA" id="ARBA00022806"/>
    </source>
</evidence>
<evidence type="ECO:0000256" key="2">
    <source>
        <dbReference type="ARBA" id="ARBA00022801"/>
    </source>
</evidence>
<dbReference type="InterPro" id="IPR038726">
    <property type="entry name" value="PDDEXK_AddAB-type"/>
</dbReference>
<evidence type="ECO:0000256" key="4">
    <source>
        <dbReference type="ARBA" id="ARBA00022840"/>
    </source>
</evidence>
<dbReference type="PANTHER" id="PTHR11070">
    <property type="entry name" value="UVRD / RECB / PCRA DNA HELICASE FAMILY MEMBER"/>
    <property type="match status" value="1"/>
</dbReference>
<dbReference type="GO" id="GO:0003677">
    <property type="term" value="F:DNA binding"/>
    <property type="evidence" value="ECO:0007669"/>
    <property type="project" value="InterPro"/>
</dbReference>
<feature type="domain" description="UvrD-like helicase C-terminal" evidence="11">
    <location>
        <begin position="769"/>
        <end position="1059"/>
    </location>
</feature>
<dbReference type="Pfam" id="PF12705">
    <property type="entry name" value="PDDEXK_1"/>
    <property type="match status" value="1"/>
</dbReference>
<dbReference type="GO" id="GO:0000725">
    <property type="term" value="P:recombinational repair"/>
    <property type="evidence" value="ECO:0007669"/>
    <property type="project" value="TreeGrafter"/>
</dbReference>